<gene>
    <name evidence="1" type="ORF">GH741_17790</name>
</gene>
<dbReference type="EMBL" id="WJNG01000016">
    <property type="protein sequence ID" value="MRH44500.1"/>
    <property type="molecule type" value="Genomic_DNA"/>
</dbReference>
<keyword evidence="2" id="KW-1185">Reference proteome</keyword>
<protein>
    <submittedName>
        <fullName evidence="1">Uncharacterized protein</fullName>
    </submittedName>
</protein>
<sequence>MEPLMNLKKLNVETVSSCSGIFHGQNNLHGFKGISIKNEGLGEVDGDHNSITNLKNMIINNDRT</sequence>
<evidence type="ECO:0000313" key="2">
    <source>
        <dbReference type="Proteomes" id="UP000799092"/>
    </source>
</evidence>
<evidence type="ECO:0000313" key="1">
    <source>
        <dbReference type="EMBL" id="MRH44500.1"/>
    </source>
</evidence>
<organism evidence="1 2">
    <name type="scientific">Aquibacillus halophilus</name>
    <dbReference type="NCBI Taxonomy" id="930132"/>
    <lineage>
        <taxon>Bacteria</taxon>
        <taxon>Bacillati</taxon>
        <taxon>Bacillota</taxon>
        <taxon>Bacilli</taxon>
        <taxon>Bacillales</taxon>
        <taxon>Bacillaceae</taxon>
        <taxon>Aquibacillus</taxon>
    </lineage>
</organism>
<dbReference type="AlphaFoldDB" id="A0A6A8DGY5"/>
<name>A0A6A8DGY5_9BACI</name>
<reference evidence="1" key="1">
    <citation type="submission" date="2019-11" db="EMBL/GenBank/DDBJ databases">
        <authorList>
            <person name="Li J."/>
        </authorList>
    </citation>
    <scope>NUCLEOTIDE SEQUENCE</scope>
    <source>
        <strain evidence="1">B6B</strain>
    </source>
</reference>
<dbReference type="Proteomes" id="UP000799092">
    <property type="component" value="Unassembled WGS sequence"/>
</dbReference>
<accession>A0A6A8DGY5</accession>
<dbReference type="OrthoDB" id="2943866at2"/>
<comment type="caution">
    <text evidence="1">The sequence shown here is derived from an EMBL/GenBank/DDBJ whole genome shotgun (WGS) entry which is preliminary data.</text>
</comment>
<proteinExistence type="predicted"/>
<dbReference type="RefSeq" id="WP_153738113.1">
    <property type="nucleotide sequence ID" value="NZ_WJNG01000016.1"/>
</dbReference>